<proteinExistence type="predicted"/>
<name>A0AAD5R227_PARTN</name>
<evidence type="ECO:0000313" key="2">
    <source>
        <dbReference type="Proteomes" id="UP001196413"/>
    </source>
</evidence>
<reference evidence="1" key="1">
    <citation type="submission" date="2021-06" db="EMBL/GenBank/DDBJ databases">
        <title>Parelaphostrongylus tenuis whole genome reference sequence.</title>
        <authorList>
            <person name="Garwood T.J."/>
            <person name="Larsen P.A."/>
            <person name="Fountain-Jones N.M."/>
            <person name="Garbe J.R."/>
            <person name="Macchietto M.G."/>
            <person name="Kania S.A."/>
            <person name="Gerhold R.W."/>
            <person name="Richards J.E."/>
            <person name="Wolf T.M."/>
        </authorList>
    </citation>
    <scope>NUCLEOTIDE SEQUENCE</scope>
    <source>
        <strain evidence="1">MNPRO001-30</strain>
        <tissue evidence="1">Meninges</tissue>
    </source>
</reference>
<dbReference type="EMBL" id="JAHQIW010006004">
    <property type="protein sequence ID" value="KAJ1367784.1"/>
    <property type="molecule type" value="Genomic_DNA"/>
</dbReference>
<accession>A0AAD5R227</accession>
<dbReference type="AlphaFoldDB" id="A0AAD5R227"/>
<evidence type="ECO:0000313" key="1">
    <source>
        <dbReference type="EMBL" id="KAJ1367784.1"/>
    </source>
</evidence>
<gene>
    <name evidence="1" type="ORF">KIN20_028774</name>
</gene>
<sequence length="141" mass="15881">MLDVMGSLLTVGNVVRRIESAQQTASSSTRLMCSPSNFTYFCQITDIKGRLNELLYVYPLPIALTQSREIRYCLRHKGSLCVNIDGNCSSVSGWVYFTALVRGGYVVLDWSSACMNIANNQNIHEIHRQLDLFQNDAQQLL</sequence>
<keyword evidence="2" id="KW-1185">Reference proteome</keyword>
<organism evidence="1 2">
    <name type="scientific">Parelaphostrongylus tenuis</name>
    <name type="common">Meningeal worm</name>
    <dbReference type="NCBI Taxonomy" id="148309"/>
    <lineage>
        <taxon>Eukaryota</taxon>
        <taxon>Metazoa</taxon>
        <taxon>Ecdysozoa</taxon>
        <taxon>Nematoda</taxon>
        <taxon>Chromadorea</taxon>
        <taxon>Rhabditida</taxon>
        <taxon>Rhabditina</taxon>
        <taxon>Rhabditomorpha</taxon>
        <taxon>Strongyloidea</taxon>
        <taxon>Metastrongylidae</taxon>
        <taxon>Parelaphostrongylus</taxon>
    </lineage>
</organism>
<comment type="caution">
    <text evidence="1">The sequence shown here is derived from an EMBL/GenBank/DDBJ whole genome shotgun (WGS) entry which is preliminary data.</text>
</comment>
<protein>
    <submittedName>
        <fullName evidence="1">Uncharacterized protein</fullName>
    </submittedName>
</protein>
<dbReference type="Proteomes" id="UP001196413">
    <property type="component" value="Unassembled WGS sequence"/>
</dbReference>